<evidence type="ECO:0000259" key="2">
    <source>
        <dbReference type="PROSITE" id="PS50125"/>
    </source>
</evidence>
<dbReference type="AlphaFoldDB" id="D8PEM2"/>
<dbReference type="InterPro" id="IPR001054">
    <property type="entry name" value="A/G_cyclase"/>
</dbReference>
<dbReference type="InterPro" id="IPR008984">
    <property type="entry name" value="SMAD_FHA_dom_sf"/>
</dbReference>
<proteinExistence type="predicted"/>
<dbReference type="OrthoDB" id="9802500at2"/>
<dbReference type="Pfam" id="PF00211">
    <property type="entry name" value="Guanylate_cyc"/>
    <property type="match status" value="1"/>
</dbReference>
<accession>D8PEM2</accession>
<evidence type="ECO:0000313" key="3">
    <source>
        <dbReference type="EMBL" id="CBK41681.1"/>
    </source>
</evidence>
<dbReference type="SUPFAM" id="SSF55073">
    <property type="entry name" value="Nucleotide cyclase"/>
    <property type="match status" value="1"/>
</dbReference>
<feature type="domain" description="FHA" evidence="1">
    <location>
        <begin position="223"/>
        <end position="283"/>
    </location>
</feature>
<evidence type="ECO:0000313" key="4">
    <source>
        <dbReference type="Proteomes" id="UP000001660"/>
    </source>
</evidence>
<dbReference type="InterPro" id="IPR050697">
    <property type="entry name" value="Adenylyl/Guanylyl_Cyclase_3/4"/>
</dbReference>
<sequence length="325" mass="35762">MSLDFESLSLTEIIRLQNQLSALLARRFEKTHALAFSDVTGSTAYFARFGNEAGRRLQQRHVDLIVKSLEGSGGRIVDTAGDGVFLCFPTVEAPAEALECFQTLRLQENSHLAPEHQLTTRIGIHWGVVLTDGVIVTGDPVNLCAKLAATAQPGEIRITKPAFLELTVQRRLRCRPIGPVKLAGLNEPMETFTYTWADPLRFPIAVVIEETGEQIPLPPHPIITFGRLREMNGTHANDVVLTHKDPSRAQQISRWHFEVRRTPEGLILRSVSTQHTEVNGKSICKGEETPISAGAVVRLSDVLTLRFISGTSDQVCEEGAVTTVS</sequence>
<evidence type="ECO:0000259" key="1">
    <source>
        <dbReference type="PROSITE" id="PS50006"/>
    </source>
</evidence>
<dbReference type="CDD" id="cd00060">
    <property type="entry name" value="FHA"/>
    <property type="match status" value="1"/>
</dbReference>
<dbReference type="EMBL" id="FP929003">
    <property type="protein sequence ID" value="CBK41681.1"/>
    <property type="molecule type" value="Genomic_DNA"/>
</dbReference>
<dbReference type="Proteomes" id="UP000001660">
    <property type="component" value="Chromosome"/>
</dbReference>
<dbReference type="eggNOG" id="COG2114">
    <property type="taxonomic scope" value="Bacteria"/>
</dbReference>
<evidence type="ECO:0008006" key="5">
    <source>
        <dbReference type="Google" id="ProtNLM"/>
    </source>
</evidence>
<dbReference type="Gene3D" id="2.60.200.20">
    <property type="match status" value="1"/>
</dbReference>
<dbReference type="HOGENOM" id="CLU_854407_0_0_0"/>
<dbReference type="eggNOG" id="COG1716">
    <property type="taxonomic scope" value="Bacteria"/>
</dbReference>
<keyword evidence="4" id="KW-1185">Reference proteome</keyword>
<dbReference type="PANTHER" id="PTHR43081:SF1">
    <property type="entry name" value="ADENYLATE CYCLASE, TERMINAL-DIFFERENTIATION SPECIFIC"/>
    <property type="match status" value="1"/>
</dbReference>
<dbReference type="CDD" id="cd07302">
    <property type="entry name" value="CHD"/>
    <property type="match status" value="1"/>
</dbReference>
<feature type="domain" description="Guanylate cyclase" evidence="2">
    <location>
        <begin position="33"/>
        <end position="148"/>
    </location>
</feature>
<dbReference type="SMART" id="SM00044">
    <property type="entry name" value="CYCc"/>
    <property type="match status" value="1"/>
</dbReference>
<dbReference type="Gene3D" id="3.30.70.1230">
    <property type="entry name" value="Nucleotide cyclase"/>
    <property type="match status" value="1"/>
</dbReference>
<name>D8PEM2_9BACT</name>
<protein>
    <recommendedName>
        <fullName evidence="5">Adenylate cyclase</fullName>
    </recommendedName>
</protein>
<gene>
    <name evidence="3" type="ORF">NIDE1957</name>
</gene>
<dbReference type="Pfam" id="PF00498">
    <property type="entry name" value="FHA"/>
    <property type="match status" value="1"/>
</dbReference>
<dbReference type="GO" id="GO:0004016">
    <property type="term" value="F:adenylate cyclase activity"/>
    <property type="evidence" value="ECO:0007669"/>
    <property type="project" value="UniProtKB-ARBA"/>
</dbReference>
<dbReference type="PROSITE" id="PS50125">
    <property type="entry name" value="GUANYLATE_CYCLASE_2"/>
    <property type="match status" value="1"/>
</dbReference>
<dbReference type="STRING" id="330214.NIDE1957"/>
<dbReference type="GO" id="GO:0009190">
    <property type="term" value="P:cyclic nucleotide biosynthetic process"/>
    <property type="evidence" value="ECO:0007669"/>
    <property type="project" value="InterPro"/>
</dbReference>
<dbReference type="SUPFAM" id="SSF49879">
    <property type="entry name" value="SMAD/FHA domain"/>
    <property type="match status" value="1"/>
</dbReference>
<dbReference type="KEGG" id="nde:NIDE1957"/>
<reference evidence="3 4" key="1">
    <citation type="journal article" date="2010" name="Proc. Natl. Acad. Sci. U.S.A.">
        <title>A Nitrospira metagenome illuminates the physiology and evolution of globally important nitrite-oxidizing bacteria.</title>
        <authorList>
            <person name="Lucker S."/>
            <person name="Wagner M."/>
            <person name="Maixner F."/>
            <person name="Pelletier E."/>
            <person name="Koch H."/>
            <person name="Vacherie B."/>
            <person name="Rattei T."/>
            <person name="Sinninghe Damste J."/>
            <person name="Spieck E."/>
            <person name="Le Paslier D."/>
            <person name="Daims H."/>
        </authorList>
    </citation>
    <scope>NUCLEOTIDE SEQUENCE [LARGE SCALE GENOMIC DNA]</scope>
</reference>
<dbReference type="InterPro" id="IPR029787">
    <property type="entry name" value="Nucleotide_cyclase"/>
</dbReference>
<organism evidence="3 4">
    <name type="scientific">Nitrospira defluvii</name>
    <dbReference type="NCBI Taxonomy" id="330214"/>
    <lineage>
        <taxon>Bacteria</taxon>
        <taxon>Pseudomonadati</taxon>
        <taxon>Nitrospirota</taxon>
        <taxon>Nitrospiria</taxon>
        <taxon>Nitrospirales</taxon>
        <taxon>Nitrospiraceae</taxon>
        <taxon>Nitrospira</taxon>
    </lineage>
</organism>
<dbReference type="InterPro" id="IPR000253">
    <property type="entry name" value="FHA_dom"/>
</dbReference>
<dbReference type="PROSITE" id="PS50006">
    <property type="entry name" value="FHA_DOMAIN"/>
    <property type="match status" value="1"/>
</dbReference>
<dbReference type="GO" id="GO:0035556">
    <property type="term" value="P:intracellular signal transduction"/>
    <property type="evidence" value="ECO:0007669"/>
    <property type="project" value="InterPro"/>
</dbReference>
<dbReference type="PANTHER" id="PTHR43081">
    <property type="entry name" value="ADENYLATE CYCLASE, TERMINAL-DIFFERENTIATION SPECIFIC-RELATED"/>
    <property type="match status" value="1"/>
</dbReference>